<proteinExistence type="predicted"/>
<keyword evidence="5" id="KW-1185">Reference proteome</keyword>
<organism evidence="4 5">
    <name type="scientific">Gigaspora margarita</name>
    <dbReference type="NCBI Taxonomy" id="4874"/>
    <lineage>
        <taxon>Eukaryota</taxon>
        <taxon>Fungi</taxon>
        <taxon>Fungi incertae sedis</taxon>
        <taxon>Mucoromycota</taxon>
        <taxon>Glomeromycotina</taxon>
        <taxon>Glomeromycetes</taxon>
        <taxon>Diversisporales</taxon>
        <taxon>Gigasporaceae</taxon>
        <taxon>Gigaspora</taxon>
    </lineage>
</organism>
<name>A0ABN7VLM9_GIGMA</name>
<reference evidence="4 5" key="1">
    <citation type="submission" date="2021-06" db="EMBL/GenBank/DDBJ databases">
        <authorList>
            <person name="Kallberg Y."/>
            <person name="Tangrot J."/>
            <person name="Rosling A."/>
        </authorList>
    </citation>
    <scope>NUCLEOTIDE SEQUENCE [LARGE SCALE GENOMIC DNA]</scope>
    <source>
        <strain evidence="4 5">120-4 pot B 10/14</strain>
    </source>
</reference>
<feature type="signal peptide" evidence="3">
    <location>
        <begin position="1"/>
        <end position="20"/>
    </location>
</feature>
<gene>
    <name evidence="4" type="ORF">GMARGA_LOCUS20259</name>
</gene>
<evidence type="ECO:0000256" key="3">
    <source>
        <dbReference type="SAM" id="SignalP"/>
    </source>
</evidence>
<keyword evidence="2" id="KW-1133">Transmembrane helix</keyword>
<evidence type="ECO:0000256" key="2">
    <source>
        <dbReference type="SAM" id="Phobius"/>
    </source>
</evidence>
<evidence type="ECO:0000256" key="1">
    <source>
        <dbReference type="SAM" id="MobiDB-lite"/>
    </source>
</evidence>
<comment type="caution">
    <text evidence="4">The sequence shown here is derived from an EMBL/GenBank/DDBJ whole genome shotgun (WGS) entry which is preliminary data.</text>
</comment>
<feature type="transmembrane region" description="Helical" evidence="2">
    <location>
        <begin position="162"/>
        <end position="182"/>
    </location>
</feature>
<evidence type="ECO:0000313" key="5">
    <source>
        <dbReference type="Proteomes" id="UP000789901"/>
    </source>
</evidence>
<keyword evidence="2" id="KW-0812">Transmembrane</keyword>
<protein>
    <submittedName>
        <fullName evidence="4">26478_t:CDS:1</fullName>
    </submittedName>
</protein>
<keyword evidence="3" id="KW-0732">Signal</keyword>
<evidence type="ECO:0000313" key="4">
    <source>
        <dbReference type="EMBL" id="CAG8784823.1"/>
    </source>
</evidence>
<keyword evidence="2" id="KW-0472">Membrane</keyword>
<sequence length="417" mass="45806">MKLLLFTLLCIIIKISTVLGQTVPIVQATPAVQGSPTQPNVAASPLATGDVSTCSTCDKVKVACGSKFNLPIVNSQGSYIASDKCYCSSEMYDNLSQCLTCYNGANVGNSTWDSLDNWKLSCISLGSPLDQNNTTQSNKTIVQPTNNNKATASSDDNIKETIGIAGCAIALLLLVIGLIVVIKRHHRRSSQVGDFPDMSKRMTKNSKSLEIIESYKRETNFPNHGNNDNQFKKNVTKQNERGVMVDVDLNDNKQPTLSSNTNTNTQQPTLSFIDHQQPSLSSNDQLLSTNDQQPPLSSTNDQQRPLSYNNYQQLPLPSNTNNYQQPPLSSNTDNYQQPPLSTNYTQNDIPNEYDQFDDDNETIGQAIIPVAVAAPEIITIIPEVHVIDETSIINFGGNDNFLFESSVYILAFMCVYS</sequence>
<dbReference type="Proteomes" id="UP000789901">
    <property type="component" value="Unassembled WGS sequence"/>
</dbReference>
<accession>A0ABN7VLM9</accession>
<dbReference type="EMBL" id="CAJVQB010017592">
    <property type="protein sequence ID" value="CAG8784823.1"/>
    <property type="molecule type" value="Genomic_DNA"/>
</dbReference>
<feature type="region of interest" description="Disordered" evidence="1">
    <location>
        <begin position="275"/>
        <end position="338"/>
    </location>
</feature>
<feature type="region of interest" description="Disordered" evidence="1">
    <location>
        <begin position="133"/>
        <end position="154"/>
    </location>
</feature>
<feature type="chain" id="PRO_5046058779" evidence="3">
    <location>
        <begin position="21"/>
        <end position="417"/>
    </location>
</feature>